<accession>A0ABX1VHU3</accession>
<dbReference type="PANTHER" id="PTHR43640">
    <property type="entry name" value="OS07G0260300 PROTEIN"/>
    <property type="match status" value="1"/>
</dbReference>
<organism evidence="3 4">
    <name type="scientific">Alienimonas chondri</name>
    <dbReference type="NCBI Taxonomy" id="2681879"/>
    <lineage>
        <taxon>Bacteria</taxon>
        <taxon>Pseudomonadati</taxon>
        <taxon>Planctomycetota</taxon>
        <taxon>Planctomycetia</taxon>
        <taxon>Planctomycetales</taxon>
        <taxon>Planctomycetaceae</taxon>
        <taxon>Alienimonas</taxon>
    </lineage>
</organism>
<sequence>MLRSVFVRSLAASAFALTLGAVSGDSASASEFNEVLDIGDKAPSFENLPSADGKKLSLADLKDQKAIVVVFTCNHCPVAQAYEGRMKAFAKEYADKGVSVVAISVSTEPEDALPEMAERVKAEGINYPYLRDETQAIGKAYGASVTPQSFVLGPDRTVRYMGAWDDSWRAAKAPEETYVRDAVDAVLAGKDVAVTEKRQVGCGIVYE</sequence>
<proteinExistence type="predicted"/>
<dbReference type="Pfam" id="PF00578">
    <property type="entry name" value="AhpC-TSA"/>
    <property type="match status" value="1"/>
</dbReference>
<dbReference type="Gene3D" id="3.40.30.10">
    <property type="entry name" value="Glutaredoxin"/>
    <property type="match status" value="1"/>
</dbReference>
<dbReference type="InterPro" id="IPR047262">
    <property type="entry name" value="PRX-like1"/>
</dbReference>
<keyword evidence="1" id="KW-0732">Signal</keyword>
<dbReference type="PANTHER" id="PTHR43640:SF1">
    <property type="entry name" value="THIOREDOXIN-DEPENDENT PEROXIREDOXIN"/>
    <property type="match status" value="1"/>
</dbReference>
<evidence type="ECO:0000259" key="2">
    <source>
        <dbReference type="PROSITE" id="PS51352"/>
    </source>
</evidence>
<evidence type="ECO:0000313" key="3">
    <source>
        <dbReference type="EMBL" id="NNJ27450.1"/>
    </source>
</evidence>
<dbReference type="InterPro" id="IPR036249">
    <property type="entry name" value="Thioredoxin-like_sf"/>
</dbReference>
<feature type="chain" id="PRO_5045893189" evidence="1">
    <location>
        <begin position="17"/>
        <end position="207"/>
    </location>
</feature>
<comment type="caution">
    <text evidence="3">The sequence shown here is derived from an EMBL/GenBank/DDBJ whole genome shotgun (WGS) entry which is preliminary data.</text>
</comment>
<dbReference type="RefSeq" id="WP_171189359.1">
    <property type="nucleotide sequence ID" value="NZ_WTPX01000154.1"/>
</dbReference>
<dbReference type="CDD" id="cd02969">
    <property type="entry name" value="PRX_like1"/>
    <property type="match status" value="1"/>
</dbReference>
<dbReference type="InterPro" id="IPR013766">
    <property type="entry name" value="Thioredoxin_domain"/>
</dbReference>
<dbReference type="EMBL" id="WTPX01000154">
    <property type="protein sequence ID" value="NNJ27450.1"/>
    <property type="molecule type" value="Genomic_DNA"/>
</dbReference>
<feature type="signal peptide" evidence="1">
    <location>
        <begin position="1"/>
        <end position="16"/>
    </location>
</feature>
<name>A0ABX1VHU3_9PLAN</name>
<protein>
    <submittedName>
        <fullName evidence="3">Thiol-disulfide oxidoreductase ResA</fullName>
    </submittedName>
</protein>
<evidence type="ECO:0000313" key="4">
    <source>
        <dbReference type="Proteomes" id="UP000609651"/>
    </source>
</evidence>
<evidence type="ECO:0000256" key="1">
    <source>
        <dbReference type="SAM" id="SignalP"/>
    </source>
</evidence>
<dbReference type="Proteomes" id="UP000609651">
    <property type="component" value="Unassembled WGS sequence"/>
</dbReference>
<reference evidence="3 4" key="1">
    <citation type="journal article" date="2020" name="Syst. Appl. Microbiol.">
        <title>Alienimonas chondri sp. nov., a novel planctomycete isolated from the biofilm of the red alga Chondrus crispus.</title>
        <authorList>
            <person name="Vitorino I."/>
            <person name="Albuquerque L."/>
            <person name="Wiegand S."/>
            <person name="Kallscheuer N."/>
            <person name="da Costa M.S."/>
            <person name="Lobo-da-Cunha A."/>
            <person name="Jogler C."/>
            <person name="Lage O.M."/>
        </authorList>
    </citation>
    <scope>NUCLEOTIDE SEQUENCE [LARGE SCALE GENOMIC DNA]</scope>
    <source>
        <strain evidence="3 4">LzC2</strain>
    </source>
</reference>
<keyword evidence="4" id="KW-1185">Reference proteome</keyword>
<feature type="domain" description="Thioredoxin" evidence="2">
    <location>
        <begin position="36"/>
        <end position="188"/>
    </location>
</feature>
<gene>
    <name evidence="3" type="primary">resA_6</name>
    <name evidence="3" type="ORF">LzC2_35550</name>
</gene>
<dbReference type="PROSITE" id="PS51352">
    <property type="entry name" value="THIOREDOXIN_2"/>
    <property type="match status" value="1"/>
</dbReference>
<dbReference type="SUPFAM" id="SSF52833">
    <property type="entry name" value="Thioredoxin-like"/>
    <property type="match status" value="1"/>
</dbReference>
<dbReference type="InterPro" id="IPR000866">
    <property type="entry name" value="AhpC/TSA"/>
</dbReference>